<dbReference type="SUPFAM" id="SSF55729">
    <property type="entry name" value="Acyl-CoA N-acyltransferases (Nat)"/>
    <property type="match status" value="1"/>
</dbReference>
<dbReference type="Gene3D" id="3.40.630.30">
    <property type="match status" value="1"/>
</dbReference>
<reference evidence="2 3" key="1">
    <citation type="journal article" date="2020" name="Antonie Van Leeuwenhoek">
        <title>Stenotrophomonas cyclobalanopsidis sp. nov., isolated from the leaf spot disease of Cyclobalanopsis patelliformis.</title>
        <authorList>
            <person name="Bian D.R."/>
            <person name="Xue H."/>
            <person name="Piao C.G."/>
            <person name="Li Y."/>
        </authorList>
    </citation>
    <scope>NUCLEOTIDE SEQUENCE [LARGE SCALE GENOMIC DNA]</scope>
    <source>
        <strain evidence="2 3">TPQG1-4</strain>
    </source>
</reference>
<protein>
    <submittedName>
        <fullName evidence="2">GNAT family N-acetyltransferase</fullName>
    </submittedName>
</protein>
<dbReference type="Pfam" id="PF13508">
    <property type="entry name" value="Acetyltransf_7"/>
    <property type="match status" value="1"/>
</dbReference>
<keyword evidence="3" id="KW-1185">Reference proteome</keyword>
<dbReference type="InterPro" id="IPR016181">
    <property type="entry name" value="Acyl_CoA_acyltransferase"/>
</dbReference>
<organism evidence="2 3">
    <name type="scientific">Stenotrophomonas cyclobalanopsidis</name>
    <dbReference type="NCBI Taxonomy" id="2771362"/>
    <lineage>
        <taxon>Bacteria</taxon>
        <taxon>Pseudomonadati</taxon>
        <taxon>Pseudomonadota</taxon>
        <taxon>Gammaproteobacteria</taxon>
        <taxon>Lysobacterales</taxon>
        <taxon>Lysobacteraceae</taxon>
        <taxon>Stenotrophomonas</taxon>
    </lineage>
</organism>
<sequence>MRRLRRLDVNLPSRLLPPLSGFRRGGLRISPSASPLTFACQLRISPDVRGAGLGRQLYEHALAQQKPVTSDANARYAKAVVFYIRIGFVGAGRLPEGHGGPVSCD</sequence>
<comment type="caution">
    <text evidence="2">The sequence shown here is derived from an EMBL/GenBank/DDBJ whole genome shotgun (WGS) entry which is preliminary data.</text>
</comment>
<accession>A0ABQ6T2R0</accession>
<evidence type="ECO:0000259" key="1">
    <source>
        <dbReference type="Pfam" id="PF13508"/>
    </source>
</evidence>
<proteinExistence type="predicted"/>
<dbReference type="InterPro" id="IPR000182">
    <property type="entry name" value="GNAT_dom"/>
</dbReference>
<dbReference type="Proteomes" id="UP000326367">
    <property type="component" value="Unassembled WGS sequence"/>
</dbReference>
<name>A0ABQ6T2R0_9GAMM</name>
<feature type="domain" description="N-acetyltransferase" evidence="1">
    <location>
        <begin position="38"/>
        <end position="89"/>
    </location>
</feature>
<gene>
    <name evidence="2" type="ORF">FJU31_06510</name>
</gene>
<evidence type="ECO:0000313" key="3">
    <source>
        <dbReference type="Proteomes" id="UP000326367"/>
    </source>
</evidence>
<evidence type="ECO:0000313" key="2">
    <source>
        <dbReference type="EMBL" id="KAA9000932.1"/>
    </source>
</evidence>
<dbReference type="EMBL" id="VYKI01000006">
    <property type="protein sequence ID" value="KAA9000932.1"/>
    <property type="molecule type" value="Genomic_DNA"/>
</dbReference>